<proteinExistence type="predicted"/>
<dbReference type="PROSITE" id="PS50994">
    <property type="entry name" value="INTEGRASE"/>
    <property type="match status" value="1"/>
</dbReference>
<keyword evidence="3" id="KW-1185">Reference proteome</keyword>
<dbReference type="AlphaFoldDB" id="Q5P4Y1"/>
<dbReference type="InterPro" id="IPR001584">
    <property type="entry name" value="Integrase_cat-core"/>
</dbReference>
<evidence type="ECO:0000313" key="2">
    <source>
        <dbReference type="EMBL" id="CAI07631.1"/>
    </source>
</evidence>
<gene>
    <name evidence="2" type="primary">istAf</name>
    <name evidence="2" type="ORF">ebA2677</name>
</gene>
<reference evidence="2 3" key="1">
    <citation type="journal article" date="2005" name="Arch. Microbiol.">
        <title>The genome sequence of an anaerobic aromatic-degrading denitrifying bacterium, strain EbN1.</title>
        <authorList>
            <person name="Rabus R."/>
            <person name="Kube M."/>
            <person name="Heider J."/>
            <person name="Beck A."/>
            <person name="Heitmann K."/>
            <person name="Widdel F."/>
            <person name="Reinhardt R."/>
        </authorList>
    </citation>
    <scope>NUCLEOTIDE SEQUENCE [LARGE SCALE GENOMIC DNA]</scope>
    <source>
        <strain evidence="2 3">EbN1</strain>
    </source>
</reference>
<dbReference type="HOGENOM" id="CLU_020626_3_0_4"/>
<evidence type="ECO:0000313" key="3">
    <source>
        <dbReference type="Proteomes" id="UP000006552"/>
    </source>
</evidence>
<dbReference type="InterPro" id="IPR012337">
    <property type="entry name" value="RNaseH-like_sf"/>
</dbReference>
<evidence type="ECO:0000259" key="1">
    <source>
        <dbReference type="PROSITE" id="PS50994"/>
    </source>
</evidence>
<dbReference type="KEGG" id="eba:ebA2677"/>
<accession>Q5P4Y1</accession>
<name>Q5P4Y1_AROAE</name>
<feature type="non-terminal residue" evidence="2">
    <location>
        <position position="1"/>
    </location>
</feature>
<dbReference type="InterPro" id="IPR054353">
    <property type="entry name" value="IstA-like_C"/>
</dbReference>
<dbReference type="EMBL" id="CR555306">
    <property type="protein sequence ID" value="CAI07631.1"/>
    <property type="molecule type" value="Genomic_DNA"/>
</dbReference>
<sequence length="307" mass="34180">ARVIIDNPKCAITRACTRDPQVQRAYAECAEGFGFRISPCPPADPRKKGIVESGVKYVKRNFLPLREFRSLADANRQVADWVMGEAGNRCHGTTREKPLTRFASVEKALLLPLPTVPPVLATWVKVTVHPDTHVKFGLCLYSVPFRLVGQELWLRATHTSVQVFHEHQLIASHPRLKDPGRRSTVRDHQPLEAQAYQLRDPQWCLEAATRIGSACAALIEALFADRVLDNLRAAQGIVRLAKTYGSARLEAACVRALSFGSPRYRTVKTILAKGLDQQAAQSSFDALAETYTRGGRFCRDTKSLLTH</sequence>
<dbReference type="PANTHER" id="PTHR35004">
    <property type="entry name" value="TRANSPOSASE RV3428C-RELATED"/>
    <property type="match status" value="1"/>
</dbReference>
<protein>
    <submittedName>
        <fullName evidence="2">Transposase</fullName>
    </submittedName>
</protein>
<dbReference type="PANTHER" id="PTHR35004:SF8">
    <property type="entry name" value="TRANSPOSASE RV3428C-RELATED"/>
    <property type="match status" value="1"/>
</dbReference>
<dbReference type="Proteomes" id="UP000006552">
    <property type="component" value="Chromosome"/>
</dbReference>
<dbReference type="GO" id="GO:0015074">
    <property type="term" value="P:DNA integration"/>
    <property type="evidence" value="ECO:0007669"/>
    <property type="project" value="InterPro"/>
</dbReference>
<organism evidence="2 3">
    <name type="scientific">Aromatoleum aromaticum (strain DSM 19018 / LMG 30748 / EbN1)</name>
    <name type="common">Azoarcus sp. (strain EbN1)</name>
    <dbReference type="NCBI Taxonomy" id="76114"/>
    <lineage>
        <taxon>Bacteria</taxon>
        <taxon>Pseudomonadati</taxon>
        <taxon>Pseudomonadota</taxon>
        <taxon>Betaproteobacteria</taxon>
        <taxon>Rhodocyclales</taxon>
        <taxon>Rhodocyclaceae</taxon>
        <taxon>Aromatoleum</taxon>
    </lineage>
</organism>
<dbReference type="Pfam" id="PF22483">
    <property type="entry name" value="Mu-transpos_C_2"/>
    <property type="match status" value="1"/>
</dbReference>
<feature type="domain" description="Integrase catalytic" evidence="1">
    <location>
        <begin position="1"/>
        <end position="106"/>
    </location>
</feature>
<dbReference type="SUPFAM" id="SSF53098">
    <property type="entry name" value="Ribonuclease H-like"/>
    <property type="match status" value="1"/>
</dbReference>